<evidence type="ECO:0000256" key="3">
    <source>
        <dbReference type="ARBA" id="ARBA00022946"/>
    </source>
</evidence>
<dbReference type="Gene3D" id="2.30.30.790">
    <property type="match status" value="1"/>
</dbReference>
<dbReference type="InterPro" id="IPR008991">
    <property type="entry name" value="Translation_prot_SH3-like_sf"/>
</dbReference>
<proteinExistence type="inferred from homology"/>
<evidence type="ECO:0000256" key="6">
    <source>
        <dbReference type="ARBA" id="ARBA00023274"/>
    </source>
</evidence>
<protein>
    <recommendedName>
        <fullName evidence="7">Large ribosomal subunit protein bL19m</fullName>
    </recommendedName>
    <alternativeName>
        <fullName evidence="8">39S ribosomal protein L19, mitochondrial</fullName>
    </alternativeName>
</protein>
<reference evidence="9" key="2">
    <citation type="submission" date="2018-11" db="EMBL/GenBank/DDBJ databases">
        <title>Trombidioid mite genomics.</title>
        <authorList>
            <person name="Dong X."/>
        </authorList>
    </citation>
    <scope>NUCLEOTIDE SEQUENCE</scope>
    <source>
        <strain evidence="9">UoL-WK</strain>
    </source>
</reference>
<dbReference type="OrthoDB" id="432645at2759"/>
<keyword evidence="5" id="KW-0496">Mitochondrion</keyword>
<evidence type="ECO:0000313" key="10">
    <source>
        <dbReference type="EMBL" id="RWS15058.1"/>
    </source>
</evidence>
<dbReference type="SUPFAM" id="SSF50104">
    <property type="entry name" value="Translation proteins SH3-like domain"/>
    <property type="match status" value="1"/>
</dbReference>
<evidence type="ECO:0000256" key="5">
    <source>
        <dbReference type="ARBA" id="ARBA00023128"/>
    </source>
</evidence>
<dbReference type="InterPro" id="IPR001857">
    <property type="entry name" value="Ribosomal_bL19"/>
</dbReference>
<accession>A0A3S3P974</accession>
<comment type="subcellular location">
    <subcellularLocation>
        <location evidence="1">Mitochondrion</location>
    </subcellularLocation>
</comment>
<evidence type="ECO:0000256" key="2">
    <source>
        <dbReference type="ARBA" id="ARBA00005781"/>
    </source>
</evidence>
<evidence type="ECO:0000313" key="11">
    <source>
        <dbReference type="Proteomes" id="UP000285301"/>
    </source>
</evidence>
<dbReference type="PANTHER" id="PTHR15680">
    <property type="entry name" value="RIBOSOMAL PROTEIN L19"/>
    <property type="match status" value="1"/>
</dbReference>
<dbReference type="Pfam" id="PF01245">
    <property type="entry name" value="Ribosomal_L19"/>
    <property type="match status" value="1"/>
</dbReference>
<dbReference type="AlphaFoldDB" id="A0A3S3P974"/>
<evidence type="ECO:0000256" key="1">
    <source>
        <dbReference type="ARBA" id="ARBA00004173"/>
    </source>
</evidence>
<comment type="similarity">
    <text evidence="2">Belongs to the bacterial ribosomal protein bL19 family.</text>
</comment>
<dbReference type="FunFam" id="2.30.30.790:FF:000002">
    <property type="entry name" value="39S ribosomal protein L19, mitochondrial"/>
    <property type="match status" value="1"/>
</dbReference>
<dbReference type="PANTHER" id="PTHR15680:SF9">
    <property type="entry name" value="LARGE RIBOSOMAL SUBUNIT PROTEIN BL19M"/>
    <property type="match status" value="1"/>
</dbReference>
<keyword evidence="6" id="KW-0687">Ribonucleoprotein</keyword>
<reference evidence="9 11" key="1">
    <citation type="journal article" date="2018" name="Gigascience">
        <title>Genomes of trombidid mites reveal novel predicted allergens and laterally-transferred genes associated with secondary metabolism.</title>
        <authorList>
            <person name="Dong X."/>
            <person name="Chaisiri K."/>
            <person name="Xia D."/>
            <person name="Armstrong S.D."/>
            <person name="Fang Y."/>
            <person name="Donnelly M.J."/>
            <person name="Kadowaki T."/>
            <person name="McGarry J.W."/>
            <person name="Darby A.C."/>
            <person name="Makepeace B.L."/>
        </authorList>
    </citation>
    <scope>NUCLEOTIDE SEQUENCE [LARGE SCALE GENOMIC DNA]</scope>
    <source>
        <strain evidence="9">UoL-WK</strain>
    </source>
</reference>
<dbReference type="STRING" id="1965070.A0A3S3P974"/>
<keyword evidence="3" id="KW-0809">Transit peptide</keyword>
<evidence type="ECO:0000313" key="9">
    <source>
        <dbReference type="EMBL" id="RWS14950.1"/>
    </source>
</evidence>
<evidence type="ECO:0000256" key="8">
    <source>
        <dbReference type="ARBA" id="ARBA00035359"/>
    </source>
</evidence>
<gene>
    <name evidence="9" type="ORF">B4U79_01929</name>
    <name evidence="10" type="ORF">B4U79_09324</name>
</gene>
<sequence>MNPIFAFRNVSETLCKRQLSTTKVNFKHGVNVKKFLKWDREKRRLNTDEFPDEYTTRNCRSPRKSSFKQSVLTPQLSELRLLYPEFLPSNFPERRHKIKDLLEREDMLKRRTQVDLPSFYVGSILAVTVSDPYAAGKVSRFLGICISREGQGLRANFTLRNIIDGEGVEIRYDMYNPTIREVEVIKLEKRLDDELYYLRDALPEYSYFPQDMLPVVQPPGEPVPLNPLKVKMKPYPWTKRWEALYPNIKGIVNLENVPQHAYRRSRNAHYVNERFDLMKEYREHITEEDQLEIWENVHERLDKIAQIRKVERRRKFLQSN</sequence>
<keyword evidence="4 9" id="KW-0689">Ribosomal protein</keyword>
<dbReference type="GO" id="GO:0006412">
    <property type="term" value="P:translation"/>
    <property type="evidence" value="ECO:0007669"/>
    <property type="project" value="InterPro"/>
</dbReference>
<evidence type="ECO:0000256" key="7">
    <source>
        <dbReference type="ARBA" id="ARBA00035288"/>
    </source>
</evidence>
<dbReference type="InterPro" id="IPR038657">
    <property type="entry name" value="Ribosomal_bL19_sf"/>
</dbReference>
<comment type="caution">
    <text evidence="9">The sequence shown here is derived from an EMBL/GenBank/DDBJ whole genome shotgun (WGS) entry which is preliminary data.</text>
</comment>
<evidence type="ECO:0000256" key="4">
    <source>
        <dbReference type="ARBA" id="ARBA00022980"/>
    </source>
</evidence>
<organism evidence="9 11">
    <name type="scientific">Dinothrombium tinctorium</name>
    <dbReference type="NCBI Taxonomy" id="1965070"/>
    <lineage>
        <taxon>Eukaryota</taxon>
        <taxon>Metazoa</taxon>
        <taxon>Ecdysozoa</taxon>
        <taxon>Arthropoda</taxon>
        <taxon>Chelicerata</taxon>
        <taxon>Arachnida</taxon>
        <taxon>Acari</taxon>
        <taxon>Acariformes</taxon>
        <taxon>Trombidiformes</taxon>
        <taxon>Prostigmata</taxon>
        <taxon>Anystina</taxon>
        <taxon>Parasitengona</taxon>
        <taxon>Trombidioidea</taxon>
        <taxon>Trombidiidae</taxon>
        <taxon>Dinothrombium</taxon>
    </lineage>
</organism>
<dbReference type="EMBL" id="NCKU01000583">
    <property type="protein sequence ID" value="RWS14950.1"/>
    <property type="molecule type" value="Genomic_DNA"/>
</dbReference>
<dbReference type="GO" id="GO:0005762">
    <property type="term" value="C:mitochondrial large ribosomal subunit"/>
    <property type="evidence" value="ECO:0007669"/>
    <property type="project" value="TreeGrafter"/>
</dbReference>
<dbReference type="Proteomes" id="UP000285301">
    <property type="component" value="Unassembled WGS sequence"/>
</dbReference>
<dbReference type="GO" id="GO:0003735">
    <property type="term" value="F:structural constituent of ribosome"/>
    <property type="evidence" value="ECO:0007669"/>
    <property type="project" value="InterPro"/>
</dbReference>
<dbReference type="EMBL" id="NCKU01000556">
    <property type="protein sequence ID" value="RWS15058.1"/>
    <property type="molecule type" value="Genomic_DNA"/>
</dbReference>
<keyword evidence="11" id="KW-1185">Reference proteome</keyword>
<name>A0A3S3P974_9ACAR</name>